<feature type="compositionally biased region" description="Low complexity" evidence="1">
    <location>
        <begin position="128"/>
        <end position="148"/>
    </location>
</feature>
<feature type="region of interest" description="Disordered" evidence="1">
    <location>
        <begin position="1"/>
        <end position="156"/>
    </location>
</feature>
<accession>A0A367FE71</accession>
<feature type="transmembrane region" description="Helical" evidence="2">
    <location>
        <begin position="238"/>
        <end position="255"/>
    </location>
</feature>
<evidence type="ECO:0000256" key="1">
    <source>
        <dbReference type="SAM" id="MobiDB-lite"/>
    </source>
</evidence>
<dbReference type="InterPro" id="IPR045528">
    <property type="entry name" value="DO-GTPase2"/>
</dbReference>
<comment type="caution">
    <text evidence="4">The sequence shown here is derived from an EMBL/GenBank/DDBJ whole genome shotgun (WGS) entry which is preliminary data.</text>
</comment>
<feature type="compositionally biased region" description="Basic and acidic residues" evidence="1">
    <location>
        <begin position="775"/>
        <end position="788"/>
    </location>
</feature>
<proteinExistence type="predicted"/>
<feature type="region of interest" description="Disordered" evidence="1">
    <location>
        <begin position="739"/>
        <end position="795"/>
    </location>
</feature>
<keyword evidence="2" id="KW-0812">Transmembrane</keyword>
<feature type="transmembrane region" description="Helical" evidence="2">
    <location>
        <begin position="299"/>
        <end position="321"/>
    </location>
</feature>
<feature type="region of interest" description="Disordered" evidence="1">
    <location>
        <begin position="176"/>
        <end position="205"/>
    </location>
</feature>
<feature type="transmembrane region" description="Helical" evidence="2">
    <location>
        <begin position="212"/>
        <end position="232"/>
    </location>
</feature>
<feature type="compositionally biased region" description="Low complexity" evidence="1">
    <location>
        <begin position="1"/>
        <end position="15"/>
    </location>
</feature>
<organism evidence="4 5">
    <name type="scientific">Sphaerisporangium album</name>
    <dbReference type="NCBI Taxonomy" id="509200"/>
    <lineage>
        <taxon>Bacteria</taxon>
        <taxon>Bacillati</taxon>
        <taxon>Actinomycetota</taxon>
        <taxon>Actinomycetes</taxon>
        <taxon>Streptosporangiales</taxon>
        <taxon>Streptosporangiaceae</taxon>
        <taxon>Sphaerisporangium</taxon>
    </lineage>
</organism>
<feature type="compositionally biased region" description="Basic residues" evidence="1">
    <location>
        <begin position="23"/>
        <end position="65"/>
    </location>
</feature>
<keyword evidence="5" id="KW-1185">Reference proteome</keyword>
<protein>
    <recommendedName>
        <fullName evidence="3">Double-GTPase 2 domain-containing protein</fullName>
    </recommendedName>
</protein>
<feature type="compositionally biased region" description="Low complexity" evidence="1">
    <location>
        <begin position="76"/>
        <end position="90"/>
    </location>
</feature>
<dbReference type="SUPFAM" id="SSF52540">
    <property type="entry name" value="P-loop containing nucleoside triphosphate hydrolases"/>
    <property type="match status" value="1"/>
</dbReference>
<dbReference type="Pfam" id="PF19993">
    <property type="entry name" value="DO-GTPase2"/>
    <property type="match status" value="1"/>
</dbReference>
<dbReference type="InterPro" id="IPR027417">
    <property type="entry name" value="P-loop_NTPase"/>
</dbReference>
<reference evidence="4 5" key="1">
    <citation type="submission" date="2018-06" db="EMBL/GenBank/DDBJ databases">
        <title>Sphaerisporangium craniellae sp. nov., isolated from a marine sponge in the South China Sea.</title>
        <authorList>
            <person name="Li L."/>
        </authorList>
    </citation>
    <scope>NUCLEOTIDE SEQUENCE [LARGE SCALE GENOMIC DNA]</scope>
    <source>
        <strain evidence="4 5">CCTCC AA 208026</strain>
    </source>
</reference>
<evidence type="ECO:0000256" key="2">
    <source>
        <dbReference type="SAM" id="Phobius"/>
    </source>
</evidence>
<dbReference type="Proteomes" id="UP000253094">
    <property type="component" value="Unassembled WGS sequence"/>
</dbReference>
<feature type="domain" description="Double-GTPase 2" evidence="3">
    <location>
        <begin position="475"/>
        <end position="663"/>
    </location>
</feature>
<evidence type="ECO:0000313" key="5">
    <source>
        <dbReference type="Proteomes" id="UP000253094"/>
    </source>
</evidence>
<keyword evidence="2" id="KW-1133">Transmembrane helix</keyword>
<sequence>MRGAGRAARGGAQRLLRAERPPRARVPRRRTGRPRGRAAGRPGAARRPRIPGQGRRGRPAGRRSGRGGEARGRGGRPPAAGGARPRGARGPARRGPGRGGARPGRAGREIPGRGSHPAPRRTARRAGPRVARGPGIARRGVRTSGGRRTAPHGRRARARAGLLGTRAPRRMVDLGIGRGPLQARPRARGRPERPQGRDQGTARASVEARGPLMPLVVIFLVALWAACMYFGFLYVFPIVCALTVVGATLTGAAHYHLRAGRVLLPATAGGLSPALPATAGERRDPVFRHYLFGQAGPDWWRIVSFAVPALWGTVRTVVGTLTRWLMSNVQGFFLLPVWLAVVVGTGVALIPLAAAATAVAGAYALVCGAGLLLWAASALLVRGVEGVFMLARRILQTCPHPQCYARFALPEYACPTCGERHRRLVPNRDGAFRHVCRCGTRLPTAIVLGRFRLQSYCPECDRALPHRIGRARIEPLPFVGGPDAGKTTFMVLAVNALNGVVKDARGRAGFVVRGDEVAFSRLRRELRLGKVSKTTTQAPSATMVDITLPGAKPRSGNRILYLFDPSGEGFTGAAQVEAMSYLTHGEAMLIVVDPFALPDVQRSLSDAERKVLKDAGVVLSPEDPSDTFQRVRNELAARADGGRQKRVAVVVTKADLLRRTAIGRDAAELPGWFDGVGLGNMVRELARTAGEVRYLASGLPADTAAIGRLVAWLTGLPVTERPAAANGTALRAVDADGFGSVDGDAPGPVGADRPEAVDADASGDTGGDNTGGGHPADKEELTMTDLRRPWSPGKRSPGVAPLSYRLFRWTLFAASLFLCAATLTLLVIRAWAILSGVTVY</sequence>
<dbReference type="EMBL" id="QOIL01000014">
    <property type="protein sequence ID" value="RCG28219.1"/>
    <property type="molecule type" value="Genomic_DNA"/>
</dbReference>
<evidence type="ECO:0000313" key="4">
    <source>
        <dbReference type="EMBL" id="RCG28219.1"/>
    </source>
</evidence>
<feature type="transmembrane region" description="Helical" evidence="2">
    <location>
        <begin position="333"/>
        <end position="356"/>
    </location>
</feature>
<name>A0A367FE71_9ACTN</name>
<dbReference type="AlphaFoldDB" id="A0A367FE71"/>
<feature type="compositionally biased region" description="Basic residues" evidence="1">
    <location>
        <begin position="118"/>
        <end position="127"/>
    </location>
</feature>
<gene>
    <name evidence="4" type="ORF">DQ384_24100</name>
</gene>
<keyword evidence="2" id="KW-0472">Membrane</keyword>
<feature type="transmembrane region" description="Helical" evidence="2">
    <location>
        <begin position="362"/>
        <end position="384"/>
    </location>
</feature>
<evidence type="ECO:0000259" key="3">
    <source>
        <dbReference type="Pfam" id="PF19993"/>
    </source>
</evidence>
<feature type="compositionally biased region" description="Gly residues" evidence="1">
    <location>
        <begin position="764"/>
        <end position="774"/>
    </location>
</feature>
<dbReference type="OrthoDB" id="2990125at2"/>
<feature type="transmembrane region" description="Helical" evidence="2">
    <location>
        <begin position="811"/>
        <end position="834"/>
    </location>
</feature>